<name>A0A1H7QDI3_AQUAM</name>
<keyword evidence="1" id="KW-1133">Transmembrane helix</keyword>
<dbReference type="OrthoDB" id="768409at2"/>
<proteinExistence type="predicted"/>
<dbReference type="STRING" id="1038014.SAMN04487910_2507"/>
<keyword evidence="1" id="KW-0812">Transmembrane</keyword>
<dbReference type="AlphaFoldDB" id="A0A1H7QDI3"/>
<dbReference type="InterPro" id="IPR045781">
    <property type="entry name" value="SxtJ"/>
</dbReference>
<protein>
    <submittedName>
        <fullName evidence="2">Uncharacterized protein</fullName>
    </submittedName>
</protein>
<feature type="transmembrane region" description="Helical" evidence="1">
    <location>
        <begin position="92"/>
        <end position="113"/>
    </location>
</feature>
<reference evidence="2 3" key="1">
    <citation type="submission" date="2016-10" db="EMBL/GenBank/DDBJ databases">
        <authorList>
            <person name="de Groot N.N."/>
        </authorList>
    </citation>
    <scope>NUCLEOTIDE SEQUENCE [LARGE SCALE GENOMIC DNA]</scope>
    <source>
        <strain evidence="2 3">DSM 25232</strain>
    </source>
</reference>
<evidence type="ECO:0000313" key="2">
    <source>
        <dbReference type="EMBL" id="SEL45575.1"/>
    </source>
</evidence>
<keyword evidence="3" id="KW-1185">Reference proteome</keyword>
<dbReference type="Proteomes" id="UP000198521">
    <property type="component" value="Unassembled WGS sequence"/>
</dbReference>
<keyword evidence="1" id="KW-0472">Membrane</keyword>
<dbReference type="Pfam" id="PF19588">
    <property type="entry name" value="SxtJ"/>
    <property type="match status" value="1"/>
</dbReference>
<feature type="transmembrane region" description="Helical" evidence="1">
    <location>
        <begin position="56"/>
        <end position="80"/>
    </location>
</feature>
<dbReference type="RefSeq" id="WP_091408856.1">
    <property type="nucleotide sequence ID" value="NZ_FOAB01000004.1"/>
</dbReference>
<sequence>MSWISGVIDIVQDNSSAKRKQRQFGGLLLVLLLLIFCVSVYKDGFIFNAKQINRTIGFVGVSIITLLLPMLFYPFLFVWLFVGNILGEISSFVILGIVYYLLFFPITFVLRIINKKKTTIGWIDKEESIDYEKLY</sequence>
<organism evidence="2 3">
    <name type="scientific">Aquimarina amphilecti</name>
    <dbReference type="NCBI Taxonomy" id="1038014"/>
    <lineage>
        <taxon>Bacteria</taxon>
        <taxon>Pseudomonadati</taxon>
        <taxon>Bacteroidota</taxon>
        <taxon>Flavobacteriia</taxon>
        <taxon>Flavobacteriales</taxon>
        <taxon>Flavobacteriaceae</taxon>
        <taxon>Aquimarina</taxon>
    </lineage>
</organism>
<dbReference type="EMBL" id="FOAB01000004">
    <property type="protein sequence ID" value="SEL45575.1"/>
    <property type="molecule type" value="Genomic_DNA"/>
</dbReference>
<gene>
    <name evidence="2" type="ORF">SAMN04487910_2507</name>
</gene>
<evidence type="ECO:0000256" key="1">
    <source>
        <dbReference type="SAM" id="Phobius"/>
    </source>
</evidence>
<evidence type="ECO:0000313" key="3">
    <source>
        <dbReference type="Proteomes" id="UP000198521"/>
    </source>
</evidence>
<accession>A0A1H7QDI3</accession>
<feature type="transmembrane region" description="Helical" evidence="1">
    <location>
        <begin position="24"/>
        <end position="44"/>
    </location>
</feature>